<dbReference type="EMBL" id="JAFDST010000003">
    <property type="protein sequence ID" value="MBP1082393.1"/>
    <property type="molecule type" value="Genomic_DNA"/>
</dbReference>
<sequence>MKSRKFKSVIFVRGKSYADDEAFSNLHKNDIIKWIEQETGLAYGRQFQLEKEEKGRLFFKECIDGAAVSPSGSIEIEFDQEGKLTFFSVHGQFPSKEKVKEETNSLSLEMVEHMAKEQLKLIEFPSFKQKRLFPVYAVEEIYVMNDQTSTIPFELIVDIKSLLKIDQIIQWDTPLNKPFDRKEINLIEDVTAEQAFSYEPSPESFPITKVEQEKCVMAVRDFLRQEFPNDTGKWILKTLHRENGFIHATLRATNQDIRVFQRKLLVMIDAQSIQVLNYMDNKLMWEFLDQFLPPEKVTIDIEEAYEKIKELYELTPIYVYDFKQKQYVLCGKLDCQYGVNAGNGDVITLDDL</sequence>
<comment type="caution">
    <text evidence="1">The sequence shown here is derived from an EMBL/GenBank/DDBJ whole genome shotgun (WGS) entry which is preliminary data.</text>
</comment>
<reference evidence="1 2" key="1">
    <citation type="submission" date="2021-01" db="EMBL/GenBank/DDBJ databases">
        <title>Genomic Encyclopedia of Type Strains, Phase IV (KMG-IV): sequencing the most valuable type-strain genomes for metagenomic binning, comparative biology and taxonomic classification.</title>
        <authorList>
            <person name="Goeker M."/>
        </authorList>
    </citation>
    <scope>NUCLEOTIDE SEQUENCE [LARGE SCALE GENOMIC DNA]</scope>
    <source>
        <strain evidence="1 2">DSM 103394</strain>
    </source>
</reference>
<keyword evidence="2" id="KW-1185">Reference proteome</keyword>
<name>A0ABS4CYE8_9BACI</name>
<proteinExistence type="predicted"/>
<protein>
    <recommendedName>
        <fullName evidence="3">DUF4901 domain-containing protein</fullName>
    </recommendedName>
</protein>
<evidence type="ECO:0000313" key="1">
    <source>
        <dbReference type="EMBL" id="MBP1082393.1"/>
    </source>
</evidence>
<evidence type="ECO:0000313" key="2">
    <source>
        <dbReference type="Proteomes" id="UP000674416"/>
    </source>
</evidence>
<evidence type="ECO:0008006" key="3">
    <source>
        <dbReference type="Google" id="ProtNLM"/>
    </source>
</evidence>
<accession>A0ABS4CYE8</accession>
<dbReference type="Proteomes" id="UP000674416">
    <property type="component" value="Unassembled WGS sequence"/>
</dbReference>
<gene>
    <name evidence="1" type="ORF">JOC74_002896</name>
</gene>
<dbReference type="RefSeq" id="WP_225970279.1">
    <property type="nucleotide sequence ID" value="NZ_JAFDST010000003.1"/>
</dbReference>
<organism evidence="1 2">
    <name type="scientific">Bacillus capparidis</name>
    <dbReference type="NCBI Taxonomy" id="1840411"/>
    <lineage>
        <taxon>Bacteria</taxon>
        <taxon>Bacillati</taxon>
        <taxon>Bacillota</taxon>
        <taxon>Bacilli</taxon>
        <taxon>Bacillales</taxon>
        <taxon>Bacillaceae</taxon>
        <taxon>Bacillus</taxon>
    </lineage>
</organism>